<accession>A0A9N9HG85</accession>
<dbReference type="EMBL" id="CAJVPZ010018445">
    <property type="protein sequence ID" value="CAG8688000.1"/>
    <property type="molecule type" value="Genomic_DNA"/>
</dbReference>
<reference evidence="1" key="1">
    <citation type="submission" date="2021-06" db="EMBL/GenBank/DDBJ databases">
        <authorList>
            <person name="Kallberg Y."/>
            <person name="Tangrot J."/>
            <person name="Rosling A."/>
        </authorList>
    </citation>
    <scope>NUCLEOTIDE SEQUENCE</scope>
    <source>
        <strain evidence="1">IN212</strain>
    </source>
</reference>
<evidence type="ECO:0000313" key="1">
    <source>
        <dbReference type="EMBL" id="CAG8688000.1"/>
    </source>
</evidence>
<name>A0A9N9HG85_9GLOM</name>
<keyword evidence="2" id="KW-1185">Reference proteome</keyword>
<evidence type="ECO:0000313" key="2">
    <source>
        <dbReference type="Proteomes" id="UP000789396"/>
    </source>
</evidence>
<gene>
    <name evidence="1" type="ORF">RFULGI_LOCUS9866</name>
</gene>
<sequence>MTLKMYVNACEFEIGFFEIVGSPTKVDVKGYYEDLEKLLK</sequence>
<protein>
    <submittedName>
        <fullName evidence="1">14905_t:CDS:1</fullName>
    </submittedName>
</protein>
<proteinExistence type="predicted"/>
<organism evidence="1 2">
    <name type="scientific">Racocetra fulgida</name>
    <dbReference type="NCBI Taxonomy" id="60492"/>
    <lineage>
        <taxon>Eukaryota</taxon>
        <taxon>Fungi</taxon>
        <taxon>Fungi incertae sedis</taxon>
        <taxon>Mucoromycota</taxon>
        <taxon>Glomeromycotina</taxon>
        <taxon>Glomeromycetes</taxon>
        <taxon>Diversisporales</taxon>
        <taxon>Gigasporaceae</taxon>
        <taxon>Racocetra</taxon>
    </lineage>
</organism>
<comment type="caution">
    <text evidence="1">The sequence shown here is derived from an EMBL/GenBank/DDBJ whole genome shotgun (WGS) entry which is preliminary data.</text>
</comment>
<feature type="non-terminal residue" evidence="1">
    <location>
        <position position="40"/>
    </location>
</feature>
<dbReference type="Proteomes" id="UP000789396">
    <property type="component" value="Unassembled WGS sequence"/>
</dbReference>
<dbReference type="OrthoDB" id="2446334at2759"/>
<dbReference type="AlphaFoldDB" id="A0A9N9HG85"/>